<feature type="transmembrane region" description="Helical" evidence="1">
    <location>
        <begin position="72"/>
        <end position="92"/>
    </location>
</feature>
<dbReference type="Proteomes" id="UP000011680">
    <property type="component" value="Unassembled WGS sequence"/>
</dbReference>
<sequence>MLVVALSVPGAFGDTALLFAVAYFVVRLLHIALYAAATPPETRDAVLRAAPGFLGGPALLVLASFFDGPLKAILWVIALAIDYGIVFVRGVEGFRVNVEHFVERYRLIVIIALGESIVAIGSGVGTGGIALGPLVVLAAILAFVLIAVLWWLYFDYVVFAAEQRLAEESGHDLTLLARDSYSVLHLSIIGGIIFVALGLKQTLAHVDEPLGIIAAVALCGGSALYLFGHTAWRYHDHGTYSTPRLIVAVIACILIGVAVRIPAVAALAALVVLFVGLAAYETLYSADRREFYEQQTAQ</sequence>
<name>M0NDZ5_9EURY</name>
<gene>
    <name evidence="2" type="ORF">C451_04421</name>
</gene>
<comment type="caution">
    <text evidence="2">The sequence shown here is derived from an EMBL/GenBank/DDBJ whole genome shotgun (WGS) entry which is preliminary data.</text>
</comment>
<feature type="transmembrane region" description="Helical" evidence="1">
    <location>
        <begin position="265"/>
        <end position="284"/>
    </location>
</feature>
<feature type="transmembrane region" description="Helical" evidence="1">
    <location>
        <begin position="49"/>
        <end position="66"/>
    </location>
</feature>
<dbReference type="eggNOG" id="arCOG10808">
    <property type="taxonomic scope" value="Archaea"/>
</dbReference>
<protein>
    <submittedName>
        <fullName evidence="2">Low temperature requirement protein A</fullName>
    </submittedName>
</protein>
<accession>M0NDZ5</accession>
<feature type="transmembrane region" description="Helical" evidence="1">
    <location>
        <begin position="104"/>
        <end position="124"/>
    </location>
</feature>
<dbReference type="InterPro" id="IPR010640">
    <property type="entry name" value="Low_temperature_requirement_A"/>
</dbReference>
<keyword evidence="3" id="KW-1185">Reference proteome</keyword>
<proteinExistence type="predicted"/>
<evidence type="ECO:0000313" key="2">
    <source>
        <dbReference type="EMBL" id="EMA56046.1"/>
    </source>
</evidence>
<dbReference type="AlphaFoldDB" id="M0NDZ5"/>
<feature type="transmembrane region" description="Helical" evidence="1">
    <location>
        <begin position="16"/>
        <end position="37"/>
    </location>
</feature>
<evidence type="ECO:0000313" key="3">
    <source>
        <dbReference type="Proteomes" id="UP000011680"/>
    </source>
</evidence>
<dbReference type="PATRIC" id="fig|1227457.3.peg.796"/>
<dbReference type="PANTHER" id="PTHR36840">
    <property type="entry name" value="BLL5714 PROTEIN"/>
    <property type="match status" value="1"/>
</dbReference>
<organism evidence="2 3">
    <name type="scientific">Halococcus thailandensis JCM 13552</name>
    <dbReference type="NCBI Taxonomy" id="1227457"/>
    <lineage>
        <taxon>Archaea</taxon>
        <taxon>Methanobacteriati</taxon>
        <taxon>Methanobacteriota</taxon>
        <taxon>Stenosarchaea group</taxon>
        <taxon>Halobacteria</taxon>
        <taxon>Halobacteriales</taxon>
        <taxon>Halococcaceae</taxon>
        <taxon>Halococcus</taxon>
    </lineage>
</organism>
<evidence type="ECO:0000256" key="1">
    <source>
        <dbReference type="SAM" id="Phobius"/>
    </source>
</evidence>
<feature type="transmembrane region" description="Helical" evidence="1">
    <location>
        <begin position="209"/>
        <end position="228"/>
    </location>
</feature>
<keyword evidence="1" id="KW-1133">Transmembrane helix</keyword>
<feature type="transmembrane region" description="Helical" evidence="1">
    <location>
        <begin position="240"/>
        <end position="259"/>
    </location>
</feature>
<keyword evidence="1" id="KW-0812">Transmembrane</keyword>
<reference evidence="2 3" key="1">
    <citation type="journal article" date="2014" name="PLoS Genet.">
        <title>Phylogenetically driven sequencing of extremely halophilic archaea reveals strategies for static and dynamic osmo-response.</title>
        <authorList>
            <person name="Becker E.A."/>
            <person name="Seitzer P.M."/>
            <person name="Tritt A."/>
            <person name="Larsen D."/>
            <person name="Krusor M."/>
            <person name="Yao A.I."/>
            <person name="Wu D."/>
            <person name="Madern D."/>
            <person name="Eisen J.A."/>
            <person name="Darling A.E."/>
            <person name="Facciotti M.T."/>
        </authorList>
    </citation>
    <scope>NUCLEOTIDE SEQUENCE [LARGE SCALE GENOMIC DNA]</scope>
    <source>
        <strain evidence="2 3">JCM 13552</strain>
    </source>
</reference>
<feature type="transmembrane region" description="Helical" evidence="1">
    <location>
        <begin position="130"/>
        <end position="154"/>
    </location>
</feature>
<dbReference type="PANTHER" id="PTHR36840:SF1">
    <property type="entry name" value="BLL5714 PROTEIN"/>
    <property type="match status" value="1"/>
</dbReference>
<dbReference type="STRING" id="1227457.C451_04421"/>
<dbReference type="Pfam" id="PF06772">
    <property type="entry name" value="LtrA"/>
    <property type="match status" value="1"/>
</dbReference>
<feature type="transmembrane region" description="Helical" evidence="1">
    <location>
        <begin position="175"/>
        <end position="197"/>
    </location>
</feature>
<dbReference type="EMBL" id="AOMF01000097">
    <property type="protein sequence ID" value="EMA56046.1"/>
    <property type="molecule type" value="Genomic_DNA"/>
</dbReference>
<keyword evidence="1" id="KW-0472">Membrane</keyword>